<keyword evidence="1" id="KW-0732">Signal</keyword>
<accession>A0AAV2JJW5</accession>
<protein>
    <submittedName>
        <fullName evidence="2">Uncharacterized protein</fullName>
    </submittedName>
</protein>
<organism evidence="2 3">
    <name type="scientific">Knipowitschia caucasica</name>
    <name type="common">Caucasian dwarf goby</name>
    <name type="synonym">Pomatoschistus caucasicus</name>
    <dbReference type="NCBI Taxonomy" id="637954"/>
    <lineage>
        <taxon>Eukaryota</taxon>
        <taxon>Metazoa</taxon>
        <taxon>Chordata</taxon>
        <taxon>Craniata</taxon>
        <taxon>Vertebrata</taxon>
        <taxon>Euteleostomi</taxon>
        <taxon>Actinopterygii</taxon>
        <taxon>Neopterygii</taxon>
        <taxon>Teleostei</taxon>
        <taxon>Neoteleostei</taxon>
        <taxon>Acanthomorphata</taxon>
        <taxon>Gobiaria</taxon>
        <taxon>Gobiiformes</taxon>
        <taxon>Gobioidei</taxon>
        <taxon>Gobiidae</taxon>
        <taxon>Gobiinae</taxon>
        <taxon>Knipowitschia</taxon>
    </lineage>
</organism>
<sequence>MELAAYWKSSALICILLFNFANYASMCNITVGPENITFEVPPLKPEDYDCQYSWNNDSNVVLANHLECHPKILHQTITSLVIARCYNVTYKLNCR</sequence>
<evidence type="ECO:0000313" key="2">
    <source>
        <dbReference type="EMBL" id="CAL1577978.1"/>
    </source>
</evidence>
<evidence type="ECO:0000256" key="1">
    <source>
        <dbReference type="SAM" id="SignalP"/>
    </source>
</evidence>
<proteinExistence type="predicted"/>
<dbReference type="EMBL" id="OZ035835">
    <property type="protein sequence ID" value="CAL1577978.1"/>
    <property type="molecule type" value="Genomic_DNA"/>
</dbReference>
<dbReference type="AlphaFoldDB" id="A0AAV2JJW5"/>
<name>A0AAV2JJW5_KNICA</name>
<evidence type="ECO:0000313" key="3">
    <source>
        <dbReference type="Proteomes" id="UP001497482"/>
    </source>
</evidence>
<feature type="signal peptide" evidence="1">
    <location>
        <begin position="1"/>
        <end position="26"/>
    </location>
</feature>
<gene>
    <name evidence="2" type="ORF">KC01_LOCUS9221</name>
</gene>
<feature type="chain" id="PRO_5043943099" evidence="1">
    <location>
        <begin position="27"/>
        <end position="95"/>
    </location>
</feature>
<dbReference type="Proteomes" id="UP001497482">
    <property type="component" value="Chromosome 13"/>
</dbReference>
<keyword evidence="3" id="KW-1185">Reference proteome</keyword>
<reference evidence="2 3" key="1">
    <citation type="submission" date="2024-04" db="EMBL/GenBank/DDBJ databases">
        <authorList>
            <person name="Waldvogel A.-M."/>
            <person name="Schoenle A."/>
        </authorList>
    </citation>
    <scope>NUCLEOTIDE SEQUENCE [LARGE SCALE GENOMIC DNA]</scope>
</reference>